<dbReference type="SMART" id="SM00184">
    <property type="entry name" value="RING"/>
    <property type="match status" value="1"/>
</dbReference>
<dbReference type="InterPro" id="IPR013083">
    <property type="entry name" value="Znf_RING/FYVE/PHD"/>
</dbReference>
<feature type="domain" description="RING-type" evidence="6">
    <location>
        <begin position="121"/>
        <end position="175"/>
    </location>
</feature>
<keyword evidence="1" id="KW-0479">Metal-binding</keyword>
<protein>
    <recommendedName>
        <fullName evidence="6">RING-type domain-containing protein</fullName>
    </recommendedName>
</protein>
<dbReference type="EMBL" id="FN654354">
    <property type="protein sequence ID" value="CBY32455.1"/>
    <property type="molecule type" value="Genomic_DNA"/>
</dbReference>
<dbReference type="AlphaFoldDB" id="E4YA68"/>
<sequence length="228" mass="25123">MAPTTFGAKSPVHGWLARPSLSPHLSVDTPSADSFADEPTLALRRRGKFNDLDGNNNNNDEKSLSTRVKTLKRSKSQQPIQKKVAHSATLSSLPPPPLMKKQKSDDCTPHLSAEEEEDDSCVICDKTFKQDCYKIVTYPCAHIFCSHCLATSENSSTLAFSAYDNEGANRCILCTQEILTFFKLADSELTIVSPPTEPVPSRVQQCKKRRRPALSSTTVPIDLSISKL</sequence>
<evidence type="ECO:0000259" key="6">
    <source>
        <dbReference type="PROSITE" id="PS50089"/>
    </source>
</evidence>
<feature type="region of interest" description="Disordered" evidence="5">
    <location>
        <begin position="70"/>
        <end position="110"/>
    </location>
</feature>
<dbReference type="InterPro" id="IPR001841">
    <property type="entry name" value="Znf_RING"/>
</dbReference>
<dbReference type="InterPro" id="IPR017907">
    <property type="entry name" value="Znf_RING_CS"/>
</dbReference>
<evidence type="ECO:0000256" key="3">
    <source>
        <dbReference type="ARBA" id="ARBA00022833"/>
    </source>
</evidence>
<dbReference type="PROSITE" id="PS50089">
    <property type="entry name" value="ZF_RING_2"/>
    <property type="match status" value="1"/>
</dbReference>
<dbReference type="Proteomes" id="UP000011014">
    <property type="component" value="Unassembled WGS sequence"/>
</dbReference>
<accession>E4YA68</accession>
<evidence type="ECO:0000256" key="1">
    <source>
        <dbReference type="ARBA" id="ARBA00022723"/>
    </source>
</evidence>
<dbReference type="Gene3D" id="3.30.40.10">
    <property type="entry name" value="Zinc/RING finger domain, C3HC4 (zinc finger)"/>
    <property type="match status" value="1"/>
</dbReference>
<proteinExistence type="predicted"/>
<keyword evidence="3" id="KW-0862">Zinc</keyword>
<feature type="region of interest" description="Disordered" evidence="5">
    <location>
        <begin position="46"/>
        <end position="65"/>
    </location>
</feature>
<feature type="region of interest" description="Disordered" evidence="5">
    <location>
        <begin position="1"/>
        <end position="40"/>
    </location>
</feature>
<name>E4YA68_OIKDI</name>
<dbReference type="GO" id="GO:0008270">
    <property type="term" value="F:zinc ion binding"/>
    <property type="evidence" value="ECO:0007669"/>
    <property type="project" value="UniProtKB-KW"/>
</dbReference>
<evidence type="ECO:0000256" key="2">
    <source>
        <dbReference type="ARBA" id="ARBA00022771"/>
    </source>
</evidence>
<organism evidence="7">
    <name type="scientific">Oikopleura dioica</name>
    <name type="common">Tunicate</name>
    <dbReference type="NCBI Taxonomy" id="34765"/>
    <lineage>
        <taxon>Eukaryota</taxon>
        <taxon>Metazoa</taxon>
        <taxon>Chordata</taxon>
        <taxon>Tunicata</taxon>
        <taxon>Appendicularia</taxon>
        <taxon>Copelata</taxon>
        <taxon>Oikopleuridae</taxon>
        <taxon>Oikopleura</taxon>
    </lineage>
</organism>
<keyword evidence="2 4" id="KW-0863">Zinc-finger</keyword>
<evidence type="ECO:0000313" key="7">
    <source>
        <dbReference type="EMBL" id="CBY32455.1"/>
    </source>
</evidence>
<dbReference type="SUPFAM" id="SSF57850">
    <property type="entry name" value="RING/U-box"/>
    <property type="match status" value="1"/>
</dbReference>
<evidence type="ECO:0000256" key="4">
    <source>
        <dbReference type="PROSITE-ProRule" id="PRU00175"/>
    </source>
</evidence>
<evidence type="ECO:0000256" key="5">
    <source>
        <dbReference type="SAM" id="MobiDB-lite"/>
    </source>
</evidence>
<dbReference type="PROSITE" id="PS00518">
    <property type="entry name" value="ZF_RING_1"/>
    <property type="match status" value="1"/>
</dbReference>
<gene>
    <name evidence="7" type="ORF">GSOID_T00030886001</name>
</gene>
<reference evidence="7" key="1">
    <citation type="journal article" date="2010" name="Science">
        <title>Plasticity of animal genome architecture unmasked by rapid evolution of a pelagic tunicate.</title>
        <authorList>
            <person name="Denoeud F."/>
            <person name="Henriet S."/>
            <person name="Mungpakdee S."/>
            <person name="Aury J.M."/>
            <person name="Da Silva C."/>
            <person name="Brinkmann H."/>
            <person name="Mikhaleva J."/>
            <person name="Olsen L.C."/>
            <person name="Jubin C."/>
            <person name="Canestro C."/>
            <person name="Bouquet J.M."/>
            <person name="Danks G."/>
            <person name="Poulain J."/>
            <person name="Campsteijn C."/>
            <person name="Adamski M."/>
            <person name="Cross I."/>
            <person name="Yadetie F."/>
            <person name="Muffato M."/>
            <person name="Louis A."/>
            <person name="Butcher S."/>
            <person name="Tsagkogeorga G."/>
            <person name="Konrad A."/>
            <person name="Singh S."/>
            <person name="Jensen M.F."/>
            <person name="Cong E.H."/>
            <person name="Eikeseth-Otteraa H."/>
            <person name="Noel B."/>
            <person name="Anthouard V."/>
            <person name="Porcel B.M."/>
            <person name="Kachouri-Lafond R."/>
            <person name="Nishino A."/>
            <person name="Ugolini M."/>
            <person name="Chourrout P."/>
            <person name="Nishida H."/>
            <person name="Aasland R."/>
            <person name="Huzurbazar S."/>
            <person name="Westhof E."/>
            <person name="Delsuc F."/>
            <person name="Lehrach H."/>
            <person name="Reinhardt R."/>
            <person name="Weissenbach J."/>
            <person name="Roy S.W."/>
            <person name="Artiguenave F."/>
            <person name="Postlethwait J.H."/>
            <person name="Manak J.R."/>
            <person name="Thompson E.M."/>
            <person name="Jaillon O."/>
            <person name="Du Pasquier L."/>
            <person name="Boudinot P."/>
            <person name="Liberles D.A."/>
            <person name="Volff J.N."/>
            <person name="Philippe H."/>
            <person name="Lenhard B."/>
            <person name="Roest Crollius H."/>
            <person name="Wincker P."/>
            <person name="Chourrout D."/>
        </authorList>
    </citation>
    <scope>NUCLEOTIDE SEQUENCE [LARGE SCALE GENOMIC DNA]</scope>
</reference>